<reference evidence="1" key="2">
    <citation type="journal article" date="2015" name="Fish Shellfish Immunol.">
        <title>Early steps in the European eel (Anguilla anguilla)-Vibrio vulnificus interaction in the gills: Role of the RtxA13 toxin.</title>
        <authorList>
            <person name="Callol A."/>
            <person name="Pajuelo D."/>
            <person name="Ebbesson L."/>
            <person name="Teles M."/>
            <person name="MacKenzie S."/>
            <person name="Amaro C."/>
        </authorList>
    </citation>
    <scope>NUCLEOTIDE SEQUENCE</scope>
</reference>
<dbReference type="AlphaFoldDB" id="A0A0E9QAE8"/>
<organism evidence="1">
    <name type="scientific">Anguilla anguilla</name>
    <name type="common">European freshwater eel</name>
    <name type="synonym">Muraena anguilla</name>
    <dbReference type="NCBI Taxonomy" id="7936"/>
    <lineage>
        <taxon>Eukaryota</taxon>
        <taxon>Metazoa</taxon>
        <taxon>Chordata</taxon>
        <taxon>Craniata</taxon>
        <taxon>Vertebrata</taxon>
        <taxon>Euteleostomi</taxon>
        <taxon>Actinopterygii</taxon>
        <taxon>Neopterygii</taxon>
        <taxon>Teleostei</taxon>
        <taxon>Anguilliformes</taxon>
        <taxon>Anguillidae</taxon>
        <taxon>Anguilla</taxon>
    </lineage>
</organism>
<reference evidence="1" key="1">
    <citation type="submission" date="2014-11" db="EMBL/GenBank/DDBJ databases">
        <authorList>
            <person name="Amaro Gonzalez C."/>
        </authorList>
    </citation>
    <scope>NUCLEOTIDE SEQUENCE</scope>
</reference>
<accession>A0A0E9QAE8</accession>
<sequence length="39" mass="4310">MSHLTVSQQASVMIRLARQRLPVQISGGATAFVTYKYLS</sequence>
<name>A0A0E9QAE8_ANGAN</name>
<protein>
    <submittedName>
        <fullName evidence="1">Uncharacterized protein</fullName>
    </submittedName>
</protein>
<evidence type="ECO:0000313" key="1">
    <source>
        <dbReference type="EMBL" id="JAH13098.1"/>
    </source>
</evidence>
<dbReference type="EMBL" id="GBXM01095479">
    <property type="protein sequence ID" value="JAH13098.1"/>
    <property type="molecule type" value="Transcribed_RNA"/>
</dbReference>
<proteinExistence type="predicted"/>